<dbReference type="InterPro" id="IPR036691">
    <property type="entry name" value="Endo/exonu/phosph_ase_sf"/>
</dbReference>
<feature type="compositionally biased region" description="Basic and acidic residues" evidence="2">
    <location>
        <begin position="390"/>
        <end position="399"/>
    </location>
</feature>
<organism evidence="4">
    <name type="scientific">Cladocopium goreaui</name>
    <dbReference type="NCBI Taxonomy" id="2562237"/>
    <lineage>
        <taxon>Eukaryota</taxon>
        <taxon>Sar</taxon>
        <taxon>Alveolata</taxon>
        <taxon>Dinophyceae</taxon>
        <taxon>Suessiales</taxon>
        <taxon>Symbiodiniaceae</taxon>
        <taxon>Cladocopium</taxon>
    </lineage>
</organism>
<evidence type="ECO:0000313" key="4">
    <source>
        <dbReference type="EMBL" id="CAI4003284.1"/>
    </source>
</evidence>
<feature type="region of interest" description="Disordered" evidence="2">
    <location>
        <begin position="389"/>
        <end position="408"/>
    </location>
</feature>
<keyword evidence="1" id="KW-0175">Coiled coil</keyword>
<proteinExistence type="predicted"/>
<evidence type="ECO:0000256" key="2">
    <source>
        <dbReference type="SAM" id="MobiDB-lite"/>
    </source>
</evidence>
<comment type="caution">
    <text evidence="4">The sequence shown here is derived from an EMBL/GenBank/DDBJ whole genome shotgun (WGS) entry which is preliminary data.</text>
</comment>
<dbReference type="Gene3D" id="3.60.10.10">
    <property type="entry name" value="Endonuclease/exonuclease/phosphatase"/>
    <property type="match status" value="1"/>
</dbReference>
<reference evidence="4" key="1">
    <citation type="submission" date="2022-10" db="EMBL/GenBank/DDBJ databases">
        <authorList>
            <person name="Chen Y."/>
            <person name="Dougan E. K."/>
            <person name="Chan C."/>
            <person name="Rhodes N."/>
            <person name="Thang M."/>
        </authorList>
    </citation>
    <scope>NUCLEOTIDE SEQUENCE</scope>
</reference>
<accession>A0A9P1D4T2</accession>
<protein>
    <submittedName>
        <fullName evidence="5">RNase H type-1 domain-containing protein</fullName>
    </submittedName>
</protein>
<reference evidence="5 6" key="2">
    <citation type="submission" date="2024-05" db="EMBL/GenBank/DDBJ databases">
        <authorList>
            <person name="Chen Y."/>
            <person name="Shah S."/>
            <person name="Dougan E. K."/>
            <person name="Thang M."/>
            <person name="Chan C."/>
        </authorList>
    </citation>
    <scope>NUCLEOTIDE SEQUENCE [LARGE SCALE GENOMIC DNA]</scope>
</reference>
<name>A0A9P1D4T2_9DINO</name>
<keyword evidence="3" id="KW-0732">Signal</keyword>
<keyword evidence="6" id="KW-1185">Reference proteome</keyword>
<dbReference type="OrthoDB" id="6782168at2759"/>
<feature type="region of interest" description="Disordered" evidence="2">
    <location>
        <begin position="936"/>
        <end position="970"/>
    </location>
</feature>
<feature type="compositionally biased region" description="Acidic residues" evidence="2">
    <location>
        <begin position="752"/>
        <end position="768"/>
    </location>
</feature>
<feature type="compositionally biased region" description="Low complexity" evidence="2">
    <location>
        <begin position="164"/>
        <end position="177"/>
    </location>
</feature>
<feature type="compositionally biased region" description="Basic residues" evidence="2">
    <location>
        <begin position="131"/>
        <end position="146"/>
    </location>
</feature>
<feature type="compositionally biased region" description="Acidic residues" evidence="2">
    <location>
        <begin position="350"/>
        <end position="366"/>
    </location>
</feature>
<feature type="signal peptide" evidence="3">
    <location>
        <begin position="1"/>
        <end position="17"/>
    </location>
</feature>
<feature type="region of interest" description="Disordered" evidence="2">
    <location>
        <begin position="348"/>
        <end position="370"/>
    </location>
</feature>
<sequence length="2147" mass="241029">MGSLHFFLLAFASVIFGDKGNGKCYAAASVEAAKGLCQESLVFAQAGDPSTCLAWAAQGFSNPCRAPLQGPLLPVAYLGRHVRRCANGMEVRYLQEDEVAQCVVLRSMWIELGGSFSAHGSAQHWQDAHQRTKSPRPKRQRSHKKQAVPQWNQQGQPHLRQDQGGAPWSGPGSWPAANQSEGKGLCKGFPPFQMNIASPPPPPPPMLMAPPVPHGVPWMQQPMPMMPVPYMPPTVEPHVAAQSSNAVEPSNTAEALQAGMTAQRKLSKIMKAVKKEDNLSPEFQQLVHTELKHEEKESTDTLLDTVKELGHAKDALLEATNTLRRAQRKVDWAKKRTDTIGVDGVAQVISDDDMDEQEPKDEEELPRDENAQRIQEGLNQVVTSLVDLSHNAEKLEPKPKRPRTKEEEDIAGPRLGLVTAVMLSSFIGGIQFYKNRRLCRPGQQLRLLSISLQSLVSFDANVLVFQGKESGKFHPHWTCINDRPARQVPQAPRGEDSGRSATSPQGQGSSAGSTQTTHFLDRRLPDEVPGYVHHLQHLWRDKLIRLPPGQPYRVRSWYIHHTHQQVWKTPRYIDLHGDGTFWHRDLLVQWRDQLHNDEVLNIAVVFPALRALQHTHPVHADLILVQGGLNYCGGLTTVFPPGAHADASYTWAASYPRHVGGVGILAGVDAENYLQAHVCDVFHGGITIPTTNAPSHWMSNGHSFVAVFQGMQGRVEIEELFPNSPTTYQSVPVQAPPATTVSSSEEAHFIEEDAEESPPLEESSFDEEDLQGVQVNQIGRPMHHCFLRWRTYNLVLFDMVHSIGLHRDLAVGYHRMLAHLVDQHPSEEVVILQRVGDIPLASTAKLVLLDLTYATHSLGPGDVMRDVRLLPPRLTRMGLLQTLRLQDDCVSPHGDHCRVFLNNVLWPFSDTGARDLQHGSYLRIQLSQDHERAQVAQASKRQKTSCGLSNEQSSLRQRSGPSSGSAHGPGDTASFFQVQSVFEVLGIQRWCDRRQCLLHIAGLEVPRNELTQLQHGDGIVVTILPQQLPIEPDDTSLMQTDRGDTISAVQAQRSTADALDFADATSPVLPGLTALPTPVHMRWQDAVADYFHDEAVIECEEEGSVLYIWTWYIDHQAFRHCPEPKIVRIGSARHEWLEKIYEPWLSLLNPRAVTNVAVVHPIPPHDALRIETLHIMIEQNPLEPRAAAVLSAIFHEAAANRLLQAAYSLPRWLCTEDIIDFLQLNPICEIQRCSARAGRIPFEQFVRHDIPSALSIELHVRLVGDGSDTGNSNNMMNHHHRKNIFQMNIMMFQTAFQHIHRSLRRSGTQITCVGPGPILDALLHFTQWISRLLNVWSDWILPGIPYDIVVVCPTLLGANDGIHFHVMILQQPQPTSKSILLTVMDQYTDPWAPGLISIVVPNAIDHWMLLHCAVVEFQCPPAVPHTRCYSFWGNTDLTAGNLVPVRHGMCFTVTVESAANPGDADPVAHDEQFGPATPEVTSLLQLRATYGRVHRVTAMLKQQATDLQSTLEKAYSLAFLVVRNRIAKFALDKEPCDPLAVHLWPLHALARLQTCPRPLLAAFPPLCDGQVMQFPSSLKRIGLPSHAPPSKHESLPASWTLDCRFMTANVLVLDSQVSQREHGRRVGLRTQRLDAQWHELRINIVGLQEARTPKGIFHSEHYQIWSSGGEGPEAARLGCELWCHRTLALATTREHKTLALSDFRVVVQHADARRLFVRFESSALTFTVVVFHVPCLQSAQVGDHRPITRVQQWWEETGQICDRVLQDDLVWYLVDANAPLATAETISFGLMHAEPSNKQGALFEEFLLERQLVVPSTFARYHTGSSETWTHPTGKRMRRDYIMTSPAAAPSTIRTWVQVDHDTTFDHEDHLPLCLHVQAAFEAHAAAPKRIRWDTDRLRDPNAVAAFQAALSTLPLPTWDVNVDEHCRLYETNLLQIARQHFERRDKSRTRPQLTASTLQCIAFKRHLLDCGRAWELMQDQDPVFRSELREVEKEVKARVQQDLGIHYDQLLVRLQQAGDMHNLKLVFQLLTRFGSRRIKNGNKARPLPALRKKDGTLATTFTEQQMIWMEQFSEIEAGVPMHWSELQRLDRPGLGPPRDIHCQELFPSPCFAPALELMNIHLTYGSCKLTYSMALKNMLISRVVSS</sequence>
<feature type="compositionally biased region" description="Polar residues" evidence="2">
    <location>
        <begin position="499"/>
        <end position="516"/>
    </location>
</feature>
<dbReference type="SUPFAM" id="SSF56219">
    <property type="entry name" value="DNase I-like"/>
    <property type="match status" value="1"/>
</dbReference>
<dbReference type="EMBL" id="CAMXCT020003237">
    <property type="protein sequence ID" value="CAL1156659.1"/>
    <property type="molecule type" value="Genomic_DNA"/>
</dbReference>
<evidence type="ECO:0000256" key="3">
    <source>
        <dbReference type="SAM" id="SignalP"/>
    </source>
</evidence>
<feature type="chain" id="PRO_5043271165" evidence="3">
    <location>
        <begin position="18"/>
        <end position="2147"/>
    </location>
</feature>
<dbReference type="EMBL" id="CAMXCT010003237">
    <property type="protein sequence ID" value="CAI4003284.1"/>
    <property type="molecule type" value="Genomic_DNA"/>
</dbReference>
<feature type="compositionally biased region" description="Polar residues" evidence="2">
    <location>
        <begin position="733"/>
        <end position="744"/>
    </location>
</feature>
<evidence type="ECO:0000313" key="5">
    <source>
        <dbReference type="EMBL" id="CAL4790596.1"/>
    </source>
</evidence>
<feature type="region of interest" description="Disordered" evidence="2">
    <location>
        <begin position="121"/>
        <end position="201"/>
    </location>
</feature>
<feature type="coiled-coil region" evidence="1">
    <location>
        <begin position="309"/>
        <end position="336"/>
    </location>
</feature>
<feature type="region of interest" description="Disordered" evidence="2">
    <location>
        <begin position="733"/>
        <end position="768"/>
    </location>
</feature>
<feature type="compositionally biased region" description="Low complexity" evidence="2">
    <location>
        <begin position="959"/>
        <end position="970"/>
    </location>
</feature>
<gene>
    <name evidence="4" type="ORF">C1SCF055_LOCUS29164</name>
</gene>
<dbReference type="Proteomes" id="UP001152797">
    <property type="component" value="Unassembled WGS sequence"/>
</dbReference>
<dbReference type="EMBL" id="CAMXCT030003237">
    <property type="protein sequence ID" value="CAL4790596.1"/>
    <property type="molecule type" value="Genomic_DNA"/>
</dbReference>
<feature type="region of interest" description="Disordered" evidence="2">
    <location>
        <begin position="476"/>
        <end position="516"/>
    </location>
</feature>
<evidence type="ECO:0000256" key="1">
    <source>
        <dbReference type="SAM" id="Coils"/>
    </source>
</evidence>
<feature type="compositionally biased region" description="Polar residues" evidence="2">
    <location>
        <begin position="936"/>
        <end position="957"/>
    </location>
</feature>
<evidence type="ECO:0000313" key="6">
    <source>
        <dbReference type="Proteomes" id="UP001152797"/>
    </source>
</evidence>